<gene>
    <name evidence="3" type="ORF">BD410DRAFT_783197</name>
</gene>
<feature type="coiled-coil region" evidence="1">
    <location>
        <begin position="79"/>
        <end position="113"/>
    </location>
</feature>
<dbReference type="STRING" id="50990.A0A4Y7QH99"/>
<keyword evidence="4" id="KW-1185">Reference proteome</keyword>
<dbReference type="OrthoDB" id="3259063at2759"/>
<evidence type="ECO:0000313" key="3">
    <source>
        <dbReference type="EMBL" id="TDL27043.1"/>
    </source>
</evidence>
<evidence type="ECO:0000256" key="2">
    <source>
        <dbReference type="SAM" id="MobiDB-lite"/>
    </source>
</evidence>
<feature type="compositionally biased region" description="Polar residues" evidence="2">
    <location>
        <begin position="14"/>
        <end position="24"/>
    </location>
</feature>
<evidence type="ECO:0000313" key="4">
    <source>
        <dbReference type="Proteomes" id="UP000294933"/>
    </source>
</evidence>
<dbReference type="EMBL" id="ML170160">
    <property type="protein sequence ID" value="TDL27043.1"/>
    <property type="molecule type" value="Genomic_DNA"/>
</dbReference>
<evidence type="ECO:0000256" key="1">
    <source>
        <dbReference type="SAM" id="Coils"/>
    </source>
</evidence>
<keyword evidence="1" id="KW-0175">Coiled coil</keyword>
<proteinExistence type="predicted"/>
<name>A0A4Y7QH99_9AGAM</name>
<dbReference type="Proteomes" id="UP000294933">
    <property type="component" value="Unassembled WGS sequence"/>
</dbReference>
<organism evidence="3 4">
    <name type="scientific">Rickenella mellea</name>
    <dbReference type="NCBI Taxonomy" id="50990"/>
    <lineage>
        <taxon>Eukaryota</taxon>
        <taxon>Fungi</taxon>
        <taxon>Dikarya</taxon>
        <taxon>Basidiomycota</taxon>
        <taxon>Agaricomycotina</taxon>
        <taxon>Agaricomycetes</taxon>
        <taxon>Hymenochaetales</taxon>
        <taxon>Rickenellaceae</taxon>
        <taxon>Rickenella</taxon>
    </lineage>
</organism>
<feature type="region of interest" description="Disordered" evidence="2">
    <location>
        <begin position="1"/>
        <end position="24"/>
    </location>
</feature>
<dbReference type="VEuPathDB" id="FungiDB:BD410DRAFT_783197"/>
<dbReference type="AlphaFoldDB" id="A0A4Y7QH99"/>
<reference evidence="3 4" key="1">
    <citation type="submission" date="2018-06" db="EMBL/GenBank/DDBJ databases">
        <title>A transcriptomic atlas of mushroom development highlights an independent origin of complex multicellularity.</title>
        <authorList>
            <consortium name="DOE Joint Genome Institute"/>
            <person name="Krizsan K."/>
            <person name="Almasi E."/>
            <person name="Merenyi Z."/>
            <person name="Sahu N."/>
            <person name="Viragh M."/>
            <person name="Koszo T."/>
            <person name="Mondo S."/>
            <person name="Kiss B."/>
            <person name="Balint B."/>
            <person name="Kues U."/>
            <person name="Barry K."/>
            <person name="Hegedus J.C."/>
            <person name="Henrissat B."/>
            <person name="Johnson J."/>
            <person name="Lipzen A."/>
            <person name="Ohm R."/>
            <person name="Nagy I."/>
            <person name="Pangilinan J."/>
            <person name="Yan J."/>
            <person name="Xiong Y."/>
            <person name="Grigoriev I.V."/>
            <person name="Hibbett D.S."/>
            <person name="Nagy L.G."/>
        </authorList>
    </citation>
    <scope>NUCLEOTIDE SEQUENCE [LARGE SCALE GENOMIC DNA]</scope>
    <source>
        <strain evidence="3 4">SZMC22713</strain>
    </source>
</reference>
<protein>
    <submittedName>
        <fullName evidence="3">Uncharacterized protein</fullName>
    </submittedName>
</protein>
<sequence length="211" mass="23273">MATSEKVAVVSDNMPDSPSPSILTNGDRCSTCSVRSSLAGINPPVWTHRVSASFNAMADQIAAASQAIALIPPLPDSMFGALSERIEGLERTQERLEAELKALREQMTQTKEGPEEKFEKRLDELAEAFKLDQKRLPARLYNATVTVNKHAIKPIVMANGKFPQNFPATKGEFEHITKERYEFLQKSYGLPITGDTAAKREAVRAFIGLPQ</sequence>
<accession>A0A4Y7QH99</accession>